<accession>A0A1I1KM53</accession>
<dbReference type="PANTHER" id="PTHR30050">
    <property type="entry name" value="CHROMOSOMAL REPLICATION INITIATOR PROTEIN DNAA"/>
    <property type="match status" value="1"/>
</dbReference>
<reference evidence="2 3" key="1">
    <citation type="submission" date="2016-10" db="EMBL/GenBank/DDBJ databases">
        <authorList>
            <person name="de Groot N.N."/>
        </authorList>
    </citation>
    <scope>NUCLEOTIDE SEQUENCE [LARGE SCALE GENOMIC DNA]</scope>
    <source>
        <strain evidence="2 3">CGMCC 4.5739</strain>
    </source>
</reference>
<dbReference type="RefSeq" id="WP_093838470.1">
    <property type="nucleotide sequence ID" value="NZ_FOLM01000004.1"/>
</dbReference>
<dbReference type="PANTHER" id="PTHR30050:SF4">
    <property type="entry name" value="ATP-BINDING PROTEIN RV3427C IN INSERTION SEQUENCE-RELATED"/>
    <property type="match status" value="1"/>
</dbReference>
<dbReference type="AlphaFoldDB" id="A0A1I1KM53"/>
<dbReference type="OrthoDB" id="9770694at2"/>
<dbReference type="InterPro" id="IPR003593">
    <property type="entry name" value="AAA+_ATPase"/>
</dbReference>
<dbReference type="GO" id="GO:0005524">
    <property type="term" value="F:ATP binding"/>
    <property type="evidence" value="ECO:0007669"/>
    <property type="project" value="InterPro"/>
</dbReference>
<feature type="domain" description="AAA+ ATPase" evidence="1">
    <location>
        <begin position="88"/>
        <end position="224"/>
    </location>
</feature>
<evidence type="ECO:0000313" key="2">
    <source>
        <dbReference type="EMBL" id="SFC59183.1"/>
    </source>
</evidence>
<gene>
    <name evidence="2" type="ORF">SAMN05421773_104201</name>
</gene>
<name>A0A1I1KM53_9ACTN</name>
<dbReference type="STRING" id="910347.SAMN05421773_104201"/>
<dbReference type="SUPFAM" id="SSF52540">
    <property type="entry name" value="P-loop containing nucleoside triphosphate hydrolases"/>
    <property type="match status" value="1"/>
</dbReference>
<dbReference type="Pfam" id="PF01695">
    <property type="entry name" value="IstB_IS21"/>
    <property type="match status" value="1"/>
</dbReference>
<organism evidence="2 3">
    <name type="scientific">Streptomyces aidingensis</name>
    <dbReference type="NCBI Taxonomy" id="910347"/>
    <lineage>
        <taxon>Bacteria</taxon>
        <taxon>Bacillati</taxon>
        <taxon>Actinomycetota</taxon>
        <taxon>Actinomycetes</taxon>
        <taxon>Kitasatosporales</taxon>
        <taxon>Streptomycetaceae</taxon>
        <taxon>Streptomyces</taxon>
    </lineage>
</organism>
<evidence type="ECO:0000259" key="1">
    <source>
        <dbReference type="SMART" id="SM00382"/>
    </source>
</evidence>
<dbReference type="Proteomes" id="UP000199207">
    <property type="component" value="Unassembled WGS sequence"/>
</dbReference>
<keyword evidence="3" id="KW-1185">Reference proteome</keyword>
<dbReference type="InterPro" id="IPR027417">
    <property type="entry name" value="P-loop_NTPase"/>
</dbReference>
<dbReference type="GO" id="GO:0006260">
    <property type="term" value="P:DNA replication"/>
    <property type="evidence" value="ECO:0007669"/>
    <property type="project" value="TreeGrafter"/>
</dbReference>
<protein>
    <submittedName>
        <fullName evidence="2">DNA replication protein DnaC</fullName>
    </submittedName>
</protein>
<dbReference type="SMART" id="SM00382">
    <property type="entry name" value="AAA"/>
    <property type="match status" value="1"/>
</dbReference>
<dbReference type="InterPro" id="IPR002611">
    <property type="entry name" value="IstB_ATP-bd"/>
</dbReference>
<dbReference type="Gene3D" id="3.40.50.300">
    <property type="entry name" value="P-loop containing nucleotide triphosphate hydrolases"/>
    <property type="match status" value="1"/>
</dbReference>
<proteinExistence type="predicted"/>
<evidence type="ECO:0000313" key="3">
    <source>
        <dbReference type="Proteomes" id="UP000199207"/>
    </source>
</evidence>
<dbReference type="EMBL" id="FOLM01000004">
    <property type="protein sequence ID" value="SFC59183.1"/>
    <property type="molecule type" value="Genomic_DNA"/>
</dbReference>
<sequence>MGTPEPKRLGEGAMARVARILAARGIDPAAVPDPDTDEPHPGLAAAEARIPLRYRHAVAEHPQVAAWVRAVATRAASPSKGARRLAATGPSVLLLGTTGTGKTHQAYGAIRSLTATGIGVRWQATTEADLYASLRPRPGGDTERELMTIARCPVLILDDLGAAKGSEWTEELLYRLINKRYNDVLPTLITTNLAIRDLRQSLGDRIASRLAEMTERVVLAGADRRRVRAA</sequence>